<dbReference type="Proteomes" id="UP000001695">
    <property type="component" value="Chromosome"/>
</dbReference>
<reference evidence="2" key="1">
    <citation type="submission" date="2008-03" db="EMBL/GenBank/DDBJ databases">
        <title>Complete sequence of chromosome of Beijerinckia indica subsp. indica ATCC 9039.</title>
        <authorList>
            <consortium name="US DOE Joint Genome Institute"/>
            <person name="Copeland A."/>
            <person name="Lucas S."/>
            <person name="Lapidus A."/>
            <person name="Glavina del Rio T."/>
            <person name="Dalin E."/>
            <person name="Tice H."/>
            <person name="Bruce D."/>
            <person name="Goodwin L."/>
            <person name="Pitluck S."/>
            <person name="LaButti K."/>
            <person name="Schmutz J."/>
            <person name="Larimer F."/>
            <person name="Land M."/>
            <person name="Hauser L."/>
            <person name="Kyrpides N."/>
            <person name="Mikhailova N."/>
            <person name="Dunfield P.F."/>
            <person name="Dedysh S.N."/>
            <person name="Liesack W."/>
            <person name="Saw J.H."/>
            <person name="Alam M."/>
            <person name="Chen Y."/>
            <person name="Murrell J.C."/>
            <person name="Richardson P."/>
        </authorList>
    </citation>
    <scope>NUCLEOTIDE SEQUENCE [LARGE SCALE GENOMIC DNA]</scope>
    <source>
        <strain evidence="2">ATCC 9039 / DSM 1715 / NCIMB 8712</strain>
    </source>
</reference>
<accession>B2IB23</accession>
<dbReference type="STRING" id="395963.Bind_0064"/>
<dbReference type="KEGG" id="bid:Bind_0064"/>
<gene>
    <name evidence="1" type="ordered locus">Bind_0064</name>
</gene>
<name>B2IB23_BEII9</name>
<sequence>MATQEIALLWVPEGLEPLTSCDKYDPTKREYFSTLHEAVGKAVSERVHQKTERLLPWLRAGSGEGAVVFNIQGILLLKAAYEEGLDAKS</sequence>
<dbReference type="AlphaFoldDB" id="B2IB23"/>
<evidence type="ECO:0000313" key="2">
    <source>
        <dbReference type="Proteomes" id="UP000001695"/>
    </source>
</evidence>
<evidence type="ECO:0000313" key="1">
    <source>
        <dbReference type="EMBL" id="ACB93723.1"/>
    </source>
</evidence>
<keyword evidence="2" id="KW-1185">Reference proteome</keyword>
<organism evidence="1 2">
    <name type="scientific">Beijerinckia indica subsp. indica (strain ATCC 9039 / DSM 1715 / NCIMB 8712)</name>
    <dbReference type="NCBI Taxonomy" id="395963"/>
    <lineage>
        <taxon>Bacteria</taxon>
        <taxon>Pseudomonadati</taxon>
        <taxon>Pseudomonadota</taxon>
        <taxon>Alphaproteobacteria</taxon>
        <taxon>Hyphomicrobiales</taxon>
        <taxon>Beijerinckiaceae</taxon>
        <taxon>Beijerinckia</taxon>
    </lineage>
</organism>
<proteinExistence type="predicted"/>
<reference evidence="1 2" key="2">
    <citation type="journal article" date="2010" name="J. Bacteriol.">
        <title>Complete genome sequence of Beijerinckia indica subsp. indica.</title>
        <authorList>
            <person name="Tamas I."/>
            <person name="Dedysh S.N."/>
            <person name="Liesack W."/>
            <person name="Stott M.B."/>
            <person name="Alam M."/>
            <person name="Murrell J.C."/>
            <person name="Dunfield P.F."/>
        </authorList>
    </citation>
    <scope>NUCLEOTIDE SEQUENCE [LARGE SCALE GENOMIC DNA]</scope>
    <source>
        <strain evidence="2">ATCC 9039 / DSM 1715 / NCIMB 8712</strain>
    </source>
</reference>
<dbReference type="HOGENOM" id="CLU_2448657_0_0_5"/>
<protein>
    <submittedName>
        <fullName evidence="1">Uncharacterized protein</fullName>
    </submittedName>
</protein>
<dbReference type="EMBL" id="CP001016">
    <property type="protein sequence ID" value="ACB93723.1"/>
    <property type="molecule type" value="Genomic_DNA"/>
</dbReference>